<feature type="region of interest" description="Disordered" evidence="1">
    <location>
        <begin position="1"/>
        <end position="33"/>
    </location>
</feature>
<name>A0A2B7WSE4_9EURO</name>
<dbReference type="OrthoDB" id="4507903at2759"/>
<sequence>MPDGQDSDNADRRSSDEVPTIEQATVGAKADVKNLRQLTSSSRAAQQKRDINQAQKGFKAMGEAIGKYFGNEGEEGGGHDKGSK</sequence>
<comment type="caution">
    <text evidence="2">The sequence shown here is derived from an EMBL/GenBank/DDBJ whole genome shotgun (WGS) entry which is preliminary data.</text>
</comment>
<dbReference type="AlphaFoldDB" id="A0A2B7WSE4"/>
<evidence type="ECO:0000313" key="3">
    <source>
        <dbReference type="Proteomes" id="UP000224080"/>
    </source>
</evidence>
<keyword evidence="3" id="KW-1185">Reference proteome</keyword>
<evidence type="ECO:0000313" key="2">
    <source>
        <dbReference type="EMBL" id="PGG99400.1"/>
    </source>
</evidence>
<protein>
    <submittedName>
        <fullName evidence="2">Uncharacterized protein</fullName>
    </submittedName>
</protein>
<reference evidence="2 3" key="1">
    <citation type="submission" date="2017-10" db="EMBL/GenBank/DDBJ databases">
        <title>Comparative genomics in systemic dimorphic fungi from Ajellomycetaceae.</title>
        <authorList>
            <person name="Munoz J.F."/>
            <person name="Mcewen J.G."/>
            <person name="Clay O.K."/>
            <person name="Cuomo C.A."/>
        </authorList>
    </citation>
    <scope>NUCLEOTIDE SEQUENCE [LARGE SCALE GENOMIC DNA]</scope>
    <source>
        <strain evidence="2 3">UAMH130</strain>
    </source>
</reference>
<proteinExistence type="predicted"/>
<organism evidence="2 3">
    <name type="scientific">Blastomyces parvus</name>
    <dbReference type="NCBI Taxonomy" id="2060905"/>
    <lineage>
        <taxon>Eukaryota</taxon>
        <taxon>Fungi</taxon>
        <taxon>Dikarya</taxon>
        <taxon>Ascomycota</taxon>
        <taxon>Pezizomycotina</taxon>
        <taxon>Eurotiomycetes</taxon>
        <taxon>Eurotiomycetidae</taxon>
        <taxon>Onygenales</taxon>
        <taxon>Ajellomycetaceae</taxon>
        <taxon>Blastomyces</taxon>
    </lineage>
</organism>
<accession>A0A2B7WSE4</accession>
<dbReference type="Proteomes" id="UP000224080">
    <property type="component" value="Unassembled WGS sequence"/>
</dbReference>
<gene>
    <name evidence="2" type="ORF">GX51_06334</name>
</gene>
<evidence type="ECO:0000256" key="1">
    <source>
        <dbReference type="SAM" id="MobiDB-lite"/>
    </source>
</evidence>
<dbReference type="EMBL" id="PDNC01000102">
    <property type="protein sequence ID" value="PGG99400.1"/>
    <property type="molecule type" value="Genomic_DNA"/>
</dbReference>